<dbReference type="EMBL" id="KZ852040">
    <property type="protein sequence ID" value="RDH35507.1"/>
    <property type="molecule type" value="Genomic_DNA"/>
</dbReference>
<protein>
    <submittedName>
        <fullName evidence="1">Uncharacterized protein</fullName>
    </submittedName>
</protein>
<evidence type="ECO:0000313" key="1">
    <source>
        <dbReference type="EMBL" id="RDH35507.1"/>
    </source>
</evidence>
<dbReference type="AlphaFoldDB" id="A0A3F3Q8X0"/>
<reference evidence="1 2" key="1">
    <citation type="submission" date="2018-07" db="EMBL/GenBank/DDBJ databases">
        <title>The genomes of Aspergillus section Nigri reveals drivers in fungal speciation.</title>
        <authorList>
            <consortium name="DOE Joint Genome Institute"/>
            <person name="Vesth T.C."/>
            <person name="Nybo J."/>
            <person name="Theobald S."/>
            <person name="Brandl J."/>
            <person name="Frisvad J.C."/>
            <person name="Nielsen K.F."/>
            <person name="Lyhne E.K."/>
            <person name="Kogle M.E."/>
            <person name="Kuo A."/>
            <person name="Riley R."/>
            <person name="Clum A."/>
            <person name="Nolan M."/>
            <person name="Lipzen A."/>
            <person name="Salamov A."/>
            <person name="Henrissat B."/>
            <person name="Wiebenga A."/>
            <person name="De vries R.P."/>
            <person name="Grigoriev I.V."/>
            <person name="Mortensen U.H."/>
            <person name="Andersen M.R."/>
            <person name="Baker S.E."/>
        </authorList>
    </citation>
    <scope>NUCLEOTIDE SEQUENCE [LARGE SCALE GENOMIC DNA]</scope>
    <source>
        <strain evidence="1 2">CBS 139.54b</strain>
    </source>
</reference>
<accession>A0A3F3Q8X0</accession>
<dbReference type="RefSeq" id="XP_026628529.1">
    <property type="nucleotide sequence ID" value="XM_026765486.1"/>
</dbReference>
<proteinExistence type="predicted"/>
<evidence type="ECO:0000313" key="2">
    <source>
        <dbReference type="Proteomes" id="UP000253729"/>
    </source>
</evidence>
<name>A0A3F3Q8X0_9EURO</name>
<dbReference type="Proteomes" id="UP000253729">
    <property type="component" value="Unassembled WGS sequence"/>
</dbReference>
<organism evidence="1 2">
    <name type="scientific">Aspergillus welwitschiae</name>
    <dbReference type="NCBI Taxonomy" id="1341132"/>
    <lineage>
        <taxon>Eukaryota</taxon>
        <taxon>Fungi</taxon>
        <taxon>Dikarya</taxon>
        <taxon>Ascomycota</taxon>
        <taxon>Pezizomycotina</taxon>
        <taxon>Eurotiomycetes</taxon>
        <taxon>Eurotiomycetidae</taxon>
        <taxon>Eurotiales</taxon>
        <taxon>Aspergillaceae</taxon>
        <taxon>Aspergillus</taxon>
        <taxon>Aspergillus subgen. Circumdati</taxon>
    </lineage>
</organism>
<keyword evidence="2" id="KW-1185">Reference proteome</keyword>
<gene>
    <name evidence="1" type="ORF">BDQ94DRAFT_139719</name>
</gene>
<sequence length="275" mass="31329">MNRYSTLSAGHFMTATSFIPPRSAYTTCFCSLHPMVPLLTPHYKNPNKPSFVAAPDSILLSSCTSVSALYSDHPTSLFTNESRVKMTASDEGCLVRLNEDLRSPMINKTVDKFVRLLVTNFLMEQSLDYLWPSAEDDNDAEDQAQYQKREEMVPSVIIALYVIAAIPTPKDLGIEWITEEEHMILRQAYKIETEKPIEERVVDIGAIDEYIGYIWYMIVVSRDRNDNKPIEKFLEGLNGLPSGKPALGVMYPLHKDNLEQVGINYRSHLERFLDE</sequence>
<dbReference type="GeneID" id="38133842"/>